<protein>
    <recommendedName>
        <fullName evidence="14">phosphopentomutase</fullName>
        <ecNumber evidence="14">5.4.2.7</ecNumber>
    </recommendedName>
</protein>
<evidence type="ECO:0000259" key="18">
    <source>
        <dbReference type="Pfam" id="PF02880"/>
    </source>
</evidence>
<evidence type="ECO:0000256" key="5">
    <source>
        <dbReference type="ARBA" id="ARBA00022490"/>
    </source>
</evidence>
<keyword evidence="6" id="KW-0313">Glucose metabolism</keyword>
<keyword evidence="11" id="KW-0539">Nucleus</keyword>
<keyword evidence="12" id="KW-0119">Carbohydrate metabolism</keyword>
<dbReference type="OrthoDB" id="8300170at2759"/>
<dbReference type="Pfam" id="PF02878">
    <property type="entry name" value="PGM_PMM_I"/>
    <property type="match status" value="1"/>
</dbReference>
<evidence type="ECO:0000256" key="1">
    <source>
        <dbReference type="ARBA" id="ARBA00001946"/>
    </source>
</evidence>
<evidence type="ECO:0000259" key="17">
    <source>
        <dbReference type="Pfam" id="PF02879"/>
    </source>
</evidence>
<dbReference type="RefSeq" id="XP_002552394.1">
    <property type="nucleotide sequence ID" value="XM_002552348.1"/>
</dbReference>
<dbReference type="GO" id="GO:0006166">
    <property type="term" value="P:purine ribonucleoside salvage"/>
    <property type="evidence" value="ECO:0007669"/>
    <property type="project" value="TreeGrafter"/>
</dbReference>
<evidence type="ECO:0000256" key="10">
    <source>
        <dbReference type="ARBA" id="ARBA00023235"/>
    </source>
</evidence>
<dbReference type="Pfam" id="PF02880">
    <property type="entry name" value="PGM_PMM_III"/>
    <property type="match status" value="1"/>
</dbReference>
<comment type="catalytic activity">
    <reaction evidence="13">
        <text>alpha-D-ribose 1-phosphate = D-ribose 5-phosphate</text>
        <dbReference type="Rhea" id="RHEA:18793"/>
        <dbReference type="ChEBI" id="CHEBI:57720"/>
        <dbReference type="ChEBI" id="CHEBI:78346"/>
        <dbReference type="EC" id="5.4.2.7"/>
    </reaction>
</comment>
<dbReference type="InParanoid" id="C5DDU5"/>
<dbReference type="CDD" id="cd05799">
    <property type="entry name" value="PGM2"/>
    <property type="match status" value="1"/>
</dbReference>
<dbReference type="InterPro" id="IPR016055">
    <property type="entry name" value="A-D-PHexomutase_a/b/a-I/II/III"/>
</dbReference>
<dbReference type="InterPro" id="IPR016066">
    <property type="entry name" value="A-D-PHexomutase_CS"/>
</dbReference>
<dbReference type="GO" id="GO:0000287">
    <property type="term" value="F:magnesium ion binding"/>
    <property type="evidence" value="ECO:0007669"/>
    <property type="project" value="InterPro"/>
</dbReference>
<dbReference type="EMBL" id="CU928167">
    <property type="protein sequence ID" value="CAR21956.1"/>
    <property type="molecule type" value="Genomic_DNA"/>
</dbReference>
<feature type="domain" description="Alpha-D-phosphohexomutase alpha/beta/alpha" evidence="16">
    <location>
        <begin position="53"/>
        <end position="196"/>
    </location>
</feature>
<dbReference type="KEGG" id="lth:KLTH0C03872g"/>
<organism evidence="19 20">
    <name type="scientific">Lachancea thermotolerans (strain ATCC 56472 / CBS 6340 / NRRL Y-8284)</name>
    <name type="common">Yeast</name>
    <name type="synonym">Kluyveromyces thermotolerans</name>
    <dbReference type="NCBI Taxonomy" id="559295"/>
    <lineage>
        <taxon>Eukaryota</taxon>
        <taxon>Fungi</taxon>
        <taxon>Dikarya</taxon>
        <taxon>Ascomycota</taxon>
        <taxon>Saccharomycotina</taxon>
        <taxon>Saccharomycetes</taxon>
        <taxon>Saccharomycetales</taxon>
        <taxon>Saccharomycetaceae</taxon>
        <taxon>Lachancea</taxon>
    </lineage>
</organism>
<dbReference type="Pfam" id="PF00408">
    <property type="entry name" value="PGM_PMM_IV"/>
    <property type="match status" value="1"/>
</dbReference>
<dbReference type="InterPro" id="IPR005843">
    <property type="entry name" value="A-D-PHexomutase_C"/>
</dbReference>
<keyword evidence="8" id="KW-0479">Metal-binding</keyword>
<dbReference type="FunCoup" id="C5DDU5">
    <property type="interactions" value="345"/>
</dbReference>
<dbReference type="FunFam" id="3.40.120.10:FF:000037">
    <property type="entry name" value="Pgm3p"/>
    <property type="match status" value="1"/>
</dbReference>
<dbReference type="GeneID" id="8291258"/>
<dbReference type="Pfam" id="PF02879">
    <property type="entry name" value="PGM_PMM_II"/>
    <property type="match status" value="1"/>
</dbReference>
<evidence type="ECO:0000256" key="4">
    <source>
        <dbReference type="ARBA" id="ARBA00010231"/>
    </source>
</evidence>
<accession>C5DDU5</accession>
<dbReference type="PANTHER" id="PTHR45745:SF1">
    <property type="entry name" value="PHOSPHOGLUCOMUTASE 2B-RELATED"/>
    <property type="match status" value="1"/>
</dbReference>
<evidence type="ECO:0000256" key="11">
    <source>
        <dbReference type="ARBA" id="ARBA00023242"/>
    </source>
</evidence>
<dbReference type="GO" id="GO:0005737">
    <property type="term" value="C:cytoplasm"/>
    <property type="evidence" value="ECO:0007669"/>
    <property type="project" value="UniProtKB-SubCell"/>
</dbReference>
<dbReference type="Gene3D" id="3.30.310.50">
    <property type="entry name" value="Alpha-D-phosphohexomutase, C-terminal domain"/>
    <property type="match status" value="1"/>
</dbReference>
<dbReference type="STRING" id="559295.C5DDU5"/>
<sequence>MMSLTNAEVPEDLKLGVEAWLKYDKNEQTRDQIIKLVEDKSWTELRNRLNFRITFGTAGLRSRMEAGFNRMNTLTVLQASQGLAKYIASNFPDNLSVVVGHDHRFNSKDFAEVTIVAFLQLGFKVYDLGFTEDASQDVVVHTPMVPFGIDHLRASGGIMITASHNPKMDNGYKVYYSNGCQIIPPHDQRISQSILANLEPWDRAWDCAAVKAEAVQSEMLIDAKKVLVDQYVDTVRRSLVITNVNHTKAPWFVYTPLHGVGFEIFEKILSSAWRLGQGRDYLCVEEQKYPDPNFPTVSFPNPEEKGALDKAIELAEKHDITFVLGNDPDADRFSVAAKHNGQWRQLTGNEIGFLFAQYKWETYRLESDKFKGTNPLAMINSTVSSQMIKKMAEVEGFHYEDTLTGFKWLGNRARELENAGYFVPFAYEEAIGYMFSDVVHDKDGISAAVVFLQMLWSWKAQALTPFDVLQRAYQKYGVFKEYNGYYIVPDLSLTDKVFSGIRSGFSLQPTHIGQEFRVESYTDLTTGYQSNTPDSEPRLPVDPSSQMITATLTPTSSTGRQGFSESVRFTARGSGTEPKLKVYIEAVSSSEELASALAKKAWDVLRREWFKPEQTGLATNF</sequence>
<evidence type="ECO:0000313" key="20">
    <source>
        <dbReference type="Proteomes" id="UP000002036"/>
    </source>
</evidence>
<dbReference type="eggNOG" id="KOG1220">
    <property type="taxonomic scope" value="Eukaryota"/>
</dbReference>
<keyword evidence="10" id="KW-0413">Isomerase</keyword>
<dbReference type="EC" id="5.4.2.7" evidence="14"/>
<feature type="domain" description="Alpha-D-phosphohexomutase alpha/beta/alpha" evidence="18">
    <location>
        <begin position="348"/>
        <end position="456"/>
    </location>
</feature>
<keyword evidence="9" id="KW-0460">Magnesium</keyword>
<name>C5DDU5_LACTC</name>
<comment type="similarity">
    <text evidence="4">Belongs to the phosphohexose mutase family.</text>
</comment>
<dbReference type="PANTHER" id="PTHR45745">
    <property type="entry name" value="PHOSPHOMANNOMUTASE 45A"/>
    <property type="match status" value="1"/>
</dbReference>
<feature type="domain" description="Alpha-D-phosphohexomutase alpha/beta/alpha" evidence="17">
    <location>
        <begin position="229"/>
        <end position="341"/>
    </location>
</feature>
<dbReference type="HOGENOM" id="CLU_016950_0_1_1"/>
<evidence type="ECO:0000259" key="15">
    <source>
        <dbReference type="Pfam" id="PF00408"/>
    </source>
</evidence>
<evidence type="ECO:0000256" key="3">
    <source>
        <dbReference type="ARBA" id="ARBA00004496"/>
    </source>
</evidence>
<dbReference type="GO" id="GO:0008973">
    <property type="term" value="F:phosphopentomutase activity"/>
    <property type="evidence" value="ECO:0007669"/>
    <property type="project" value="UniProtKB-EC"/>
</dbReference>
<evidence type="ECO:0000256" key="6">
    <source>
        <dbReference type="ARBA" id="ARBA00022526"/>
    </source>
</evidence>
<evidence type="ECO:0000256" key="8">
    <source>
        <dbReference type="ARBA" id="ARBA00022723"/>
    </source>
</evidence>
<comment type="cofactor">
    <cofactor evidence="1">
        <name>Mg(2+)</name>
        <dbReference type="ChEBI" id="CHEBI:18420"/>
    </cofactor>
</comment>
<evidence type="ECO:0000259" key="16">
    <source>
        <dbReference type="Pfam" id="PF02878"/>
    </source>
</evidence>
<evidence type="ECO:0000313" key="19">
    <source>
        <dbReference type="EMBL" id="CAR21956.1"/>
    </source>
</evidence>
<keyword evidence="20" id="KW-1185">Reference proteome</keyword>
<keyword evidence="5" id="KW-0963">Cytoplasm</keyword>
<dbReference type="GO" id="GO:0005634">
    <property type="term" value="C:nucleus"/>
    <property type="evidence" value="ECO:0007669"/>
    <property type="project" value="UniProtKB-SubCell"/>
</dbReference>
<evidence type="ECO:0000256" key="7">
    <source>
        <dbReference type="ARBA" id="ARBA00022553"/>
    </source>
</evidence>
<evidence type="ECO:0000256" key="13">
    <source>
        <dbReference type="ARBA" id="ARBA00051394"/>
    </source>
</evidence>
<dbReference type="SUPFAM" id="SSF55957">
    <property type="entry name" value="Phosphoglucomutase, C-terminal domain"/>
    <property type="match status" value="1"/>
</dbReference>
<feature type="domain" description="Alpha-D-phosphohexomutase C-terminal" evidence="15">
    <location>
        <begin position="566"/>
        <end position="594"/>
    </location>
</feature>
<evidence type="ECO:0000256" key="2">
    <source>
        <dbReference type="ARBA" id="ARBA00004123"/>
    </source>
</evidence>
<dbReference type="Proteomes" id="UP000002036">
    <property type="component" value="Chromosome C"/>
</dbReference>
<gene>
    <name evidence="19" type="ordered locus">KLTH0C03872g</name>
</gene>
<dbReference type="FunFam" id="3.40.120.10:FF:000035">
    <property type="entry name" value="Pgm3p"/>
    <property type="match status" value="1"/>
</dbReference>
<keyword evidence="7" id="KW-0597">Phosphoprotein</keyword>
<dbReference type="SUPFAM" id="SSF53738">
    <property type="entry name" value="Phosphoglucomutase, first 3 domains"/>
    <property type="match status" value="3"/>
</dbReference>
<proteinExistence type="inferred from homology"/>
<reference evidence="19 20" key="1">
    <citation type="journal article" date="2009" name="Genome Res.">
        <title>Comparative genomics of protoploid Saccharomycetaceae.</title>
        <authorList>
            <consortium name="The Genolevures Consortium"/>
            <person name="Souciet J.-L."/>
            <person name="Dujon B."/>
            <person name="Gaillardin C."/>
            <person name="Johnston M."/>
            <person name="Baret P.V."/>
            <person name="Cliften P."/>
            <person name="Sherman D.J."/>
            <person name="Weissenbach J."/>
            <person name="Westhof E."/>
            <person name="Wincker P."/>
            <person name="Jubin C."/>
            <person name="Poulain J."/>
            <person name="Barbe V."/>
            <person name="Segurens B."/>
            <person name="Artiguenave F."/>
            <person name="Anthouard V."/>
            <person name="Vacherie B."/>
            <person name="Val M.-E."/>
            <person name="Fulton R.S."/>
            <person name="Minx P."/>
            <person name="Wilson R."/>
            <person name="Durrens P."/>
            <person name="Jean G."/>
            <person name="Marck C."/>
            <person name="Martin T."/>
            <person name="Nikolski M."/>
            <person name="Rolland T."/>
            <person name="Seret M.-L."/>
            <person name="Casaregola S."/>
            <person name="Despons L."/>
            <person name="Fairhead C."/>
            <person name="Fischer G."/>
            <person name="Lafontaine I."/>
            <person name="Leh V."/>
            <person name="Lemaire M."/>
            <person name="de Montigny J."/>
            <person name="Neuveglise C."/>
            <person name="Thierry A."/>
            <person name="Blanc-Lenfle I."/>
            <person name="Bleykasten C."/>
            <person name="Diffels J."/>
            <person name="Fritsch E."/>
            <person name="Frangeul L."/>
            <person name="Goeffon A."/>
            <person name="Jauniaux N."/>
            <person name="Kachouri-Lafond R."/>
            <person name="Payen C."/>
            <person name="Potier S."/>
            <person name="Pribylova L."/>
            <person name="Ozanne C."/>
            <person name="Richard G.-F."/>
            <person name="Sacerdot C."/>
            <person name="Straub M.-L."/>
            <person name="Talla E."/>
        </authorList>
    </citation>
    <scope>NUCLEOTIDE SEQUENCE [LARGE SCALE GENOMIC DNA]</scope>
    <source>
        <strain evidence="20">ATCC 56472 / CBS 6340 / NRRL Y-8284</strain>
    </source>
</reference>
<dbReference type="Gene3D" id="3.40.120.10">
    <property type="entry name" value="Alpha-D-Glucose-1,6-Bisphosphate, subunit A, domain 3"/>
    <property type="match status" value="3"/>
</dbReference>
<dbReference type="InterPro" id="IPR005845">
    <property type="entry name" value="A-D-PHexomutase_a/b/a-II"/>
</dbReference>
<dbReference type="InterPro" id="IPR036900">
    <property type="entry name" value="A-D-PHexomutase_C_sf"/>
</dbReference>
<dbReference type="PROSITE" id="PS00710">
    <property type="entry name" value="PGM_PMM"/>
    <property type="match status" value="1"/>
</dbReference>
<dbReference type="GO" id="GO:0006006">
    <property type="term" value="P:glucose metabolic process"/>
    <property type="evidence" value="ECO:0007669"/>
    <property type="project" value="UniProtKB-KW"/>
</dbReference>
<dbReference type="InterPro" id="IPR005846">
    <property type="entry name" value="A-D-PHexomutase_a/b/a-III"/>
</dbReference>
<evidence type="ECO:0000256" key="12">
    <source>
        <dbReference type="ARBA" id="ARBA00023277"/>
    </source>
</evidence>
<evidence type="ECO:0000256" key="9">
    <source>
        <dbReference type="ARBA" id="ARBA00022842"/>
    </source>
</evidence>
<dbReference type="AlphaFoldDB" id="C5DDU5"/>
<dbReference type="OMA" id="GYCVDPE"/>
<comment type="subcellular location">
    <subcellularLocation>
        <location evidence="3">Cytoplasm</location>
    </subcellularLocation>
    <subcellularLocation>
        <location evidence="2">Nucleus</location>
    </subcellularLocation>
</comment>
<evidence type="ECO:0000256" key="14">
    <source>
        <dbReference type="ARBA" id="ARBA00066543"/>
    </source>
</evidence>
<dbReference type="InterPro" id="IPR005844">
    <property type="entry name" value="A-D-PHexomutase_a/b/a-I"/>
</dbReference>